<dbReference type="SUPFAM" id="SSF101478">
    <property type="entry name" value="ADP-ribosylglycohydrolase"/>
    <property type="match status" value="2"/>
</dbReference>
<dbReference type="Gene3D" id="1.10.4080.10">
    <property type="entry name" value="ADP-ribosylation/Crystallin J1"/>
    <property type="match status" value="2"/>
</dbReference>
<sequence length="737" mass="84110">MTWTENASKLSNDEIYDKLKGCIFGAALGDAVGLATEFLSKEKAKKLYGIGPISFGSDKGYKFYVDRQREKWFAGEWTDDTDQQLLIIDSLIGSNGIFNTKDFANHLSKWVDDGYPELDNKPPNGIGKTVGSVLRHSKFKKQPHRAAWDIWVQFNCNMAANGALMRTAILGFPFFWDEKQVIKQTLQATKTTHADPRCCISSVIVTILISRLIQGNIQETIPDLDDSTKQNILSWMQKSFVKRAVNKVGNFLSDKHDRESLWFERQKKISASLNSSKQDREVPIIPDPLPPGMDTYGADPEMLALTKSIIDRYKFMINATSFDKFEKVEFTKGSRFSKFQTDMSETALLQHCFPDTLAALKLDEYSSIGYVYKCLGAGLYCFTRNLNQQSSEGDAFKKIITELVLEAGDADTNGAVAGALLGTRIGYNKLPKEWVEGLLFKDWLEKRTDSLWAILSKPFRLKIDLYLRSLENLINCEEGNRKKKAQFLLDKYKSVSKHFFCWNGITNGGTFVAKRDREENEKDQDQKHAKRTKMALQFHCYIPLSRSSSNVVTPPPLLPQLSNNAPIGYFRIHDFPQYDPLQVQSGSLEDDSDCFDDLSVNENPSIEVQHLISKMANAEPSTEESLNTVRKSKWEKALSLWLTIKPAFDDEIQTLSAEVIFEKPFEGKHDFRTHYDLLWVQDIYRRFVSLFASYFNILRDATMSEIAYRESFVNPIIPKIFDDIKDIKDKIGFQTYA</sequence>
<feature type="non-terminal residue" evidence="1">
    <location>
        <position position="1"/>
    </location>
</feature>
<accession>A0ABN7UBN6</accession>
<gene>
    <name evidence="1" type="ORF">GMARGA_LOCUS4837</name>
</gene>
<dbReference type="PANTHER" id="PTHR16222:SF28">
    <property type="entry name" value="ADP-RIBOSYLGLYCOHYDROLASE"/>
    <property type="match status" value="1"/>
</dbReference>
<dbReference type="Proteomes" id="UP000789901">
    <property type="component" value="Unassembled WGS sequence"/>
</dbReference>
<dbReference type="EMBL" id="CAJVQB010001957">
    <property type="protein sequence ID" value="CAG8557108.1"/>
    <property type="molecule type" value="Genomic_DNA"/>
</dbReference>
<dbReference type="InterPro" id="IPR036705">
    <property type="entry name" value="Ribosyl_crysJ1_sf"/>
</dbReference>
<name>A0ABN7UBN6_GIGMA</name>
<dbReference type="InterPro" id="IPR050792">
    <property type="entry name" value="ADP-ribosylglycohydrolase"/>
</dbReference>
<comment type="caution">
    <text evidence="1">The sequence shown here is derived from an EMBL/GenBank/DDBJ whole genome shotgun (WGS) entry which is preliminary data.</text>
</comment>
<evidence type="ECO:0000313" key="1">
    <source>
        <dbReference type="EMBL" id="CAG8557108.1"/>
    </source>
</evidence>
<dbReference type="PANTHER" id="PTHR16222">
    <property type="entry name" value="ADP-RIBOSYLGLYCOHYDROLASE"/>
    <property type="match status" value="1"/>
</dbReference>
<evidence type="ECO:0000313" key="2">
    <source>
        <dbReference type="Proteomes" id="UP000789901"/>
    </source>
</evidence>
<protein>
    <submittedName>
        <fullName evidence="1">31997_t:CDS:1</fullName>
    </submittedName>
</protein>
<proteinExistence type="predicted"/>
<reference evidence="1 2" key="1">
    <citation type="submission" date="2021-06" db="EMBL/GenBank/DDBJ databases">
        <authorList>
            <person name="Kallberg Y."/>
            <person name="Tangrot J."/>
            <person name="Rosling A."/>
        </authorList>
    </citation>
    <scope>NUCLEOTIDE SEQUENCE [LARGE SCALE GENOMIC DNA]</scope>
    <source>
        <strain evidence="1 2">120-4 pot B 10/14</strain>
    </source>
</reference>
<keyword evidence="2" id="KW-1185">Reference proteome</keyword>
<dbReference type="Pfam" id="PF03747">
    <property type="entry name" value="ADP_ribosyl_GH"/>
    <property type="match status" value="1"/>
</dbReference>
<organism evidence="1 2">
    <name type="scientific">Gigaspora margarita</name>
    <dbReference type="NCBI Taxonomy" id="4874"/>
    <lineage>
        <taxon>Eukaryota</taxon>
        <taxon>Fungi</taxon>
        <taxon>Fungi incertae sedis</taxon>
        <taxon>Mucoromycota</taxon>
        <taxon>Glomeromycotina</taxon>
        <taxon>Glomeromycetes</taxon>
        <taxon>Diversisporales</taxon>
        <taxon>Gigasporaceae</taxon>
        <taxon>Gigaspora</taxon>
    </lineage>
</organism>
<dbReference type="InterPro" id="IPR005502">
    <property type="entry name" value="Ribosyl_crysJ1"/>
</dbReference>
<feature type="non-terminal residue" evidence="1">
    <location>
        <position position="737"/>
    </location>
</feature>